<comment type="similarity">
    <text evidence="2 12">Belongs to the RNA methyltransferase RsmE family.</text>
</comment>
<organism evidence="15 16">
    <name type="scientific">Lyngbya aestuarii BL J</name>
    <dbReference type="NCBI Taxonomy" id="1348334"/>
    <lineage>
        <taxon>Bacteria</taxon>
        <taxon>Bacillati</taxon>
        <taxon>Cyanobacteriota</taxon>
        <taxon>Cyanophyceae</taxon>
        <taxon>Oscillatoriophycideae</taxon>
        <taxon>Oscillatoriales</taxon>
        <taxon>Microcoleaceae</taxon>
        <taxon>Lyngbya</taxon>
    </lineage>
</organism>
<dbReference type="PIRSF" id="PIRSF015601">
    <property type="entry name" value="MTase_slr0722"/>
    <property type="match status" value="1"/>
</dbReference>
<reference evidence="15 16" key="1">
    <citation type="journal article" date="2013" name="Front. Microbiol.">
        <title>Comparative genomic analyses of the cyanobacterium, Lyngbya aestuarii BL J, a powerful hydrogen producer.</title>
        <authorList>
            <person name="Kothari A."/>
            <person name="Vaughn M."/>
            <person name="Garcia-Pichel F."/>
        </authorList>
    </citation>
    <scope>NUCLEOTIDE SEQUENCE [LARGE SCALE GENOMIC DNA]</scope>
    <source>
        <strain evidence="15 16">BL J</strain>
    </source>
</reference>
<comment type="catalytic activity">
    <reaction evidence="11 12">
        <text>uridine(1498) in 16S rRNA + S-adenosyl-L-methionine = N(3)-methyluridine(1498) in 16S rRNA + S-adenosyl-L-homocysteine + H(+)</text>
        <dbReference type="Rhea" id="RHEA:42920"/>
        <dbReference type="Rhea" id="RHEA-COMP:10283"/>
        <dbReference type="Rhea" id="RHEA-COMP:10284"/>
        <dbReference type="ChEBI" id="CHEBI:15378"/>
        <dbReference type="ChEBI" id="CHEBI:57856"/>
        <dbReference type="ChEBI" id="CHEBI:59789"/>
        <dbReference type="ChEBI" id="CHEBI:65315"/>
        <dbReference type="ChEBI" id="CHEBI:74502"/>
        <dbReference type="EC" id="2.1.1.193"/>
    </reaction>
</comment>
<evidence type="ECO:0000256" key="7">
    <source>
        <dbReference type="ARBA" id="ARBA00022603"/>
    </source>
</evidence>
<dbReference type="GO" id="GO:0070475">
    <property type="term" value="P:rRNA base methylation"/>
    <property type="evidence" value="ECO:0007669"/>
    <property type="project" value="TreeGrafter"/>
</dbReference>
<evidence type="ECO:0000256" key="8">
    <source>
        <dbReference type="ARBA" id="ARBA00022679"/>
    </source>
</evidence>
<evidence type="ECO:0000313" key="16">
    <source>
        <dbReference type="Proteomes" id="UP000017127"/>
    </source>
</evidence>
<dbReference type="NCBIfam" id="TIGR00046">
    <property type="entry name" value="RsmE family RNA methyltransferase"/>
    <property type="match status" value="1"/>
</dbReference>
<comment type="subcellular location">
    <subcellularLocation>
        <location evidence="1 12">Cytoplasm</location>
    </subcellularLocation>
</comment>
<feature type="domain" description="Ribosomal RNA small subunit methyltransferase E PUA-like" evidence="14">
    <location>
        <begin position="21"/>
        <end position="57"/>
    </location>
</feature>
<name>U7QDA9_9CYAN</name>
<dbReference type="Pfam" id="PF04452">
    <property type="entry name" value="Methyltrans_RNA"/>
    <property type="match status" value="1"/>
</dbReference>
<evidence type="ECO:0000256" key="9">
    <source>
        <dbReference type="ARBA" id="ARBA00022691"/>
    </source>
</evidence>
<dbReference type="InterPro" id="IPR046887">
    <property type="entry name" value="RsmE_PUA-like"/>
</dbReference>
<evidence type="ECO:0000256" key="10">
    <source>
        <dbReference type="ARBA" id="ARBA00025699"/>
    </source>
</evidence>
<comment type="caution">
    <text evidence="15">The sequence shown here is derived from an EMBL/GenBank/DDBJ whole genome shotgun (WGS) entry which is preliminary data.</text>
</comment>
<dbReference type="InterPro" id="IPR015947">
    <property type="entry name" value="PUA-like_sf"/>
</dbReference>
<dbReference type="InterPro" id="IPR046886">
    <property type="entry name" value="RsmE_MTase_dom"/>
</dbReference>
<dbReference type="EMBL" id="AUZM01000047">
    <property type="protein sequence ID" value="ERT05859.1"/>
    <property type="molecule type" value="Genomic_DNA"/>
</dbReference>
<dbReference type="SUPFAM" id="SSF88697">
    <property type="entry name" value="PUA domain-like"/>
    <property type="match status" value="1"/>
</dbReference>
<dbReference type="SUPFAM" id="SSF75217">
    <property type="entry name" value="alpha/beta knot"/>
    <property type="match status" value="1"/>
</dbReference>
<evidence type="ECO:0000313" key="15">
    <source>
        <dbReference type="EMBL" id="ERT05859.1"/>
    </source>
</evidence>
<dbReference type="CDD" id="cd18084">
    <property type="entry name" value="RsmE-like"/>
    <property type="match status" value="1"/>
</dbReference>
<evidence type="ECO:0000256" key="2">
    <source>
        <dbReference type="ARBA" id="ARBA00005528"/>
    </source>
</evidence>
<evidence type="ECO:0000256" key="11">
    <source>
        <dbReference type="ARBA" id="ARBA00047944"/>
    </source>
</evidence>
<keyword evidence="5 12" id="KW-0963">Cytoplasm</keyword>
<dbReference type="Gene3D" id="3.40.1280.10">
    <property type="match status" value="1"/>
</dbReference>
<dbReference type="Pfam" id="PF20260">
    <property type="entry name" value="PUA_4"/>
    <property type="match status" value="1"/>
</dbReference>
<evidence type="ECO:0000256" key="4">
    <source>
        <dbReference type="ARBA" id="ARBA00013673"/>
    </source>
</evidence>
<keyword evidence="8 12" id="KW-0808">Transferase</keyword>
<dbReference type="AlphaFoldDB" id="U7QDA9"/>
<evidence type="ECO:0000256" key="3">
    <source>
        <dbReference type="ARBA" id="ARBA00012328"/>
    </source>
</evidence>
<dbReference type="OrthoDB" id="9815641at2"/>
<keyword evidence="7 12" id="KW-0489">Methyltransferase</keyword>
<evidence type="ECO:0000256" key="12">
    <source>
        <dbReference type="PIRNR" id="PIRNR015601"/>
    </source>
</evidence>
<evidence type="ECO:0000259" key="14">
    <source>
        <dbReference type="Pfam" id="PF20260"/>
    </source>
</evidence>
<dbReference type="EC" id="2.1.1.193" evidence="3 12"/>
<gene>
    <name evidence="15" type="ORF">M595_4171</name>
</gene>
<dbReference type="GO" id="GO:0005737">
    <property type="term" value="C:cytoplasm"/>
    <property type="evidence" value="ECO:0007669"/>
    <property type="project" value="UniProtKB-SubCell"/>
</dbReference>
<dbReference type="InterPro" id="IPR029026">
    <property type="entry name" value="tRNA_m1G_MTases_N"/>
</dbReference>
<dbReference type="PANTHER" id="PTHR30027">
    <property type="entry name" value="RIBOSOMAL RNA SMALL SUBUNIT METHYLTRANSFERASE E"/>
    <property type="match status" value="1"/>
</dbReference>
<dbReference type="InterPro" id="IPR006700">
    <property type="entry name" value="RsmE"/>
</dbReference>
<keyword evidence="9 12" id="KW-0949">S-adenosyl-L-methionine</keyword>
<comment type="function">
    <text evidence="10 12">Specifically methylates the N3 position of the uracil ring of uridine 1498 (m3U1498) in 16S rRNA. Acts on the fully assembled 30S ribosomal subunit.</text>
</comment>
<dbReference type="GO" id="GO:0070042">
    <property type="term" value="F:rRNA (uridine-N3-)-methyltransferase activity"/>
    <property type="evidence" value="ECO:0007669"/>
    <property type="project" value="TreeGrafter"/>
</dbReference>
<dbReference type="NCBIfam" id="NF008697">
    <property type="entry name" value="PRK11713.4-1"/>
    <property type="match status" value="1"/>
</dbReference>
<evidence type="ECO:0000256" key="6">
    <source>
        <dbReference type="ARBA" id="ARBA00022552"/>
    </source>
</evidence>
<dbReference type="RefSeq" id="WP_023067886.1">
    <property type="nucleotide sequence ID" value="NZ_AUZM01000047.1"/>
</dbReference>
<dbReference type="Proteomes" id="UP000017127">
    <property type="component" value="Unassembled WGS sequence"/>
</dbReference>
<protein>
    <recommendedName>
        <fullName evidence="4 12">Ribosomal RNA small subunit methyltransferase E</fullName>
        <ecNumber evidence="3 12">2.1.1.193</ecNumber>
    </recommendedName>
</protein>
<feature type="domain" description="Ribosomal RNA small subunit methyltransferase E methyltransferase" evidence="13">
    <location>
        <begin position="77"/>
        <end position="243"/>
    </location>
</feature>
<evidence type="ECO:0000256" key="5">
    <source>
        <dbReference type="ARBA" id="ARBA00022490"/>
    </source>
</evidence>
<evidence type="ECO:0000259" key="13">
    <source>
        <dbReference type="Pfam" id="PF04452"/>
    </source>
</evidence>
<proteinExistence type="inferred from homology"/>
<dbReference type="PANTHER" id="PTHR30027:SF3">
    <property type="entry name" value="16S RRNA (URACIL(1498)-N(3))-METHYLTRANSFERASE"/>
    <property type="match status" value="1"/>
</dbReference>
<dbReference type="InterPro" id="IPR029028">
    <property type="entry name" value="Alpha/beta_knot_MTases"/>
</dbReference>
<evidence type="ECO:0000256" key="1">
    <source>
        <dbReference type="ARBA" id="ARBA00004496"/>
    </source>
</evidence>
<dbReference type="PATRIC" id="fig|1348334.3.peg.4033"/>
<keyword evidence="16" id="KW-1185">Reference proteome</keyword>
<keyword evidence="6 12" id="KW-0698">rRNA processing</keyword>
<accession>U7QDA9</accession>
<sequence>MVQLQRLAIAMAQISNRHIDLTAEQQHYLGRVLRLRQGDRFIVIDGQGHWWLAQLQVMLPAPSPHAEILEAISVQNELPIEVKLWVSLPKTGFDDLVRYCTELGVSEIVPVISQRTVLKPSLQKVERWRRIIREAVEQSERQIIPTLVDPISFVNAIADSPDLRLTTTSQPYICVARGDLPHLYDCMSRSQSTCDSITLATGPEGGWTSAEVEMAIASGFQAVSLGQRILRAVTAPVVALSYVSAIWETATKPENHSSV</sequence>